<feature type="compositionally biased region" description="Low complexity" evidence="1">
    <location>
        <begin position="191"/>
        <end position="204"/>
    </location>
</feature>
<feature type="compositionally biased region" description="Gly residues" evidence="1">
    <location>
        <begin position="802"/>
        <end position="811"/>
    </location>
</feature>
<proteinExistence type="predicted"/>
<dbReference type="Pfam" id="PF08757">
    <property type="entry name" value="CotH"/>
    <property type="match status" value="2"/>
</dbReference>
<evidence type="ECO:0000313" key="3">
    <source>
        <dbReference type="EMBL" id="PNW83410.1"/>
    </source>
</evidence>
<dbReference type="Gramene" id="PNW83410">
    <property type="protein sequence ID" value="PNW83410"/>
    <property type="gene ID" value="CHLRE_05g244200v5"/>
</dbReference>
<feature type="compositionally biased region" description="Polar residues" evidence="1">
    <location>
        <begin position="791"/>
        <end position="801"/>
    </location>
</feature>
<feature type="region of interest" description="Disordered" evidence="1">
    <location>
        <begin position="788"/>
        <end position="811"/>
    </location>
</feature>
<sequence length="862" mass="88127">MAADAAVPGAFPSAGGGGSGGGMRKRAAATGSFTAAAAVAAAEAPAGRAMLEATHASSTSGTGGSLHKRHRVDSGSAVAAAAASGAAPAVAPAVAAIAAAVAAAGTGGGALPRRLFGPLGRRRWGVLAVCALGLTLLLAAHAATAAPAAAAATTGPAATPSIAPLNATATAVPAPKHQRRSAAGGGGGATAGSSHNSASSTTPAAEHDFTKPPSSSPSHSPHKSRITVNGSEFSATTAAHSNNGTTHSGLSAAPLRRRHLLQAAGGVGNCCDRLAGVGFSGGVPLMLVDTRNGAKIESKDVRVYATVCTCSPVGGSWDGQPYVDVGPTEAQLSVRGSSSARQNAKKSYNLKFRARGDGNKQARLQVPLLGMPADDSWALYGPESDKTLGMRNVLAYDMFRRMGHWAPRTRYVELFLVDDGSSGPVSAARHYSGLFIATERISISPARVNVRRMDPDKDLSGGYIWGYENDNIDADELTFRPSPSLLTFVMHQPEFDSKQALAPGGAAGRPTPAERAALQWLTTYVGQWESALLTPERLPGQAALRAKAGANREQGITAGFPNGLRGGTAAAAPGSPGGPPAGSSNWRDYIEGTSFTDYMLVTEMTKNPDGYRGSVYMSKNVGSPISFGPPWDYNEAFGVCCGYPIEGFDRGGVSSGSSGGSAISPEGWRFNICEQPDRCKADPVDGISQYYRAAWRDSGHRTGTGQRWQSLRGGALSDDTLRGMISAQSGLIKDAAMRNYGRWASVYDNSYFKTHLEQWNYEVQQLQEWLLGRAKWMDAALADAAKGGWGTTPSWPASATNRGGGGGGGSSGGVGGGVAAMLLGADSGGGAGGGGGDGGASGVVSRLMRFVGGGSSSNTRKR</sequence>
<dbReference type="RefSeq" id="XP_042924673.1">
    <property type="nucleotide sequence ID" value="XM_043062475.1"/>
</dbReference>
<reference evidence="3 4" key="1">
    <citation type="journal article" date="2007" name="Science">
        <title>The Chlamydomonas genome reveals the evolution of key animal and plant functions.</title>
        <authorList>
            <person name="Merchant S.S."/>
            <person name="Prochnik S.E."/>
            <person name="Vallon O."/>
            <person name="Harris E.H."/>
            <person name="Karpowicz S.J."/>
            <person name="Witman G.B."/>
            <person name="Terry A."/>
            <person name="Salamov A."/>
            <person name="Fritz-Laylin L.K."/>
            <person name="Marechal-Drouard L."/>
            <person name="Marshall W.F."/>
            <person name="Qu L.H."/>
            <person name="Nelson D.R."/>
            <person name="Sanderfoot A.A."/>
            <person name="Spalding M.H."/>
            <person name="Kapitonov V.V."/>
            <person name="Ren Q."/>
            <person name="Ferris P."/>
            <person name="Lindquist E."/>
            <person name="Shapiro H."/>
            <person name="Lucas S.M."/>
            <person name="Grimwood J."/>
            <person name="Schmutz J."/>
            <person name="Cardol P."/>
            <person name="Cerutti H."/>
            <person name="Chanfreau G."/>
            <person name="Chen C.L."/>
            <person name="Cognat V."/>
            <person name="Croft M.T."/>
            <person name="Dent R."/>
            <person name="Dutcher S."/>
            <person name="Fernandez E."/>
            <person name="Fukuzawa H."/>
            <person name="Gonzalez-Ballester D."/>
            <person name="Gonzalez-Halphen D."/>
            <person name="Hallmann A."/>
            <person name="Hanikenne M."/>
            <person name="Hippler M."/>
            <person name="Inwood W."/>
            <person name="Jabbari K."/>
            <person name="Kalanon M."/>
            <person name="Kuras R."/>
            <person name="Lefebvre P.A."/>
            <person name="Lemaire S.D."/>
            <person name="Lobanov A.V."/>
            <person name="Lohr M."/>
            <person name="Manuell A."/>
            <person name="Meier I."/>
            <person name="Mets L."/>
            <person name="Mittag M."/>
            <person name="Mittelmeier T."/>
            <person name="Moroney J.V."/>
            <person name="Moseley J."/>
            <person name="Napoli C."/>
            <person name="Nedelcu A.M."/>
            <person name="Niyogi K."/>
            <person name="Novoselov S.V."/>
            <person name="Paulsen I.T."/>
            <person name="Pazour G."/>
            <person name="Purton S."/>
            <person name="Ral J.P."/>
            <person name="Riano-Pachon D.M."/>
            <person name="Riekhof W."/>
            <person name="Rymarquis L."/>
            <person name="Schroda M."/>
            <person name="Stern D."/>
            <person name="Umen J."/>
            <person name="Willows R."/>
            <person name="Wilson N."/>
            <person name="Zimmer S.L."/>
            <person name="Allmer J."/>
            <person name="Balk J."/>
            <person name="Bisova K."/>
            <person name="Chen C.J."/>
            <person name="Elias M."/>
            <person name="Gendler K."/>
            <person name="Hauser C."/>
            <person name="Lamb M.R."/>
            <person name="Ledford H."/>
            <person name="Long J.C."/>
            <person name="Minagawa J."/>
            <person name="Page M.D."/>
            <person name="Pan J."/>
            <person name="Pootakham W."/>
            <person name="Roje S."/>
            <person name="Rose A."/>
            <person name="Stahlberg E."/>
            <person name="Terauchi A.M."/>
            <person name="Yang P."/>
            <person name="Ball S."/>
            <person name="Bowler C."/>
            <person name="Dieckmann C.L."/>
            <person name="Gladyshev V.N."/>
            <person name="Green P."/>
            <person name="Jorgensen R."/>
            <person name="Mayfield S."/>
            <person name="Mueller-Roeber B."/>
            <person name="Rajamani S."/>
            <person name="Sayre R.T."/>
            <person name="Brokstein P."/>
            <person name="Dubchak I."/>
            <person name="Goodstein D."/>
            <person name="Hornick L."/>
            <person name="Huang Y.W."/>
            <person name="Jhaveri J."/>
            <person name="Luo Y."/>
            <person name="Martinez D."/>
            <person name="Ngau W.C."/>
            <person name="Otillar B."/>
            <person name="Poliakov A."/>
            <person name="Porter A."/>
            <person name="Szajkowski L."/>
            <person name="Werner G."/>
            <person name="Zhou K."/>
            <person name="Grigoriev I.V."/>
            <person name="Rokhsar D.S."/>
            <person name="Grossman A.R."/>
        </authorList>
    </citation>
    <scope>NUCLEOTIDE SEQUENCE [LARGE SCALE GENOMIC DNA]</scope>
    <source>
        <strain evidence="4">CC-503</strain>
    </source>
</reference>
<keyword evidence="2" id="KW-0472">Membrane</keyword>
<dbReference type="EMBL" id="CM008966">
    <property type="protein sequence ID" value="PNW83410.1"/>
    <property type="molecule type" value="Genomic_DNA"/>
</dbReference>
<dbReference type="Proteomes" id="UP000006906">
    <property type="component" value="Chromosome 5"/>
</dbReference>
<dbReference type="OrthoDB" id="540213at2759"/>
<evidence type="ECO:0000256" key="2">
    <source>
        <dbReference type="SAM" id="Phobius"/>
    </source>
</evidence>
<dbReference type="AlphaFoldDB" id="A0A2K3DSA3"/>
<feature type="region of interest" description="Disordered" evidence="1">
    <location>
        <begin position="171"/>
        <end position="226"/>
    </location>
</feature>
<dbReference type="InParanoid" id="A0A2K3DSA3"/>
<feature type="region of interest" description="Disordered" evidence="1">
    <location>
        <begin position="555"/>
        <end position="586"/>
    </location>
</feature>
<keyword evidence="2" id="KW-1133">Transmembrane helix</keyword>
<accession>A0A2K3DSA3</accession>
<dbReference type="GeneID" id="66053484"/>
<feature type="transmembrane region" description="Helical" evidence="2">
    <location>
        <begin position="124"/>
        <end position="143"/>
    </location>
</feature>
<dbReference type="STRING" id="3055.A0A2K3DSA3"/>
<evidence type="ECO:0000313" key="4">
    <source>
        <dbReference type="Proteomes" id="UP000006906"/>
    </source>
</evidence>
<dbReference type="KEGG" id="cre:CHLRE_05g244200v5"/>
<name>A0A2K3DSA3_CHLRE</name>
<feature type="transmembrane region" description="Helical" evidence="2">
    <location>
        <begin position="89"/>
        <end position="112"/>
    </location>
</feature>
<evidence type="ECO:0000256" key="1">
    <source>
        <dbReference type="SAM" id="MobiDB-lite"/>
    </source>
</evidence>
<dbReference type="InterPro" id="IPR014867">
    <property type="entry name" value="Spore_coat_CotH_CotH2/3/7"/>
</dbReference>
<keyword evidence="4" id="KW-1185">Reference proteome</keyword>
<keyword evidence="2" id="KW-0812">Transmembrane</keyword>
<gene>
    <name evidence="3" type="ORF">CHLRE_05g244200v5</name>
</gene>
<organism evidence="3 4">
    <name type="scientific">Chlamydomonas reinhardtii</name>
    <name type="common">Chlamydomonas smithii</name>
    <dbReference type="NCBI Taxonomy" id="3055"/>
    <lineage>
        <taxon>Eukaryota</taxon>
        <taxon>Viridiplantae</taxon>
        <taxon>Chlorophyta</taxon>
        <taxon>core chlorophytes</taxon>
        <taxon>Chlorophyceae</taxon>
        <taxon>CS clade</taxon>
        <taxon>Chlamydomonadales</taxon>
        <taxon>Chlamydomonadaceae</taxon>
        <taxon>Chlamydomonas</taxon>
    </lineage>
</organism>
<protein>
    <submittedName>
        <fullName evidence="3">Uncharacterized protein</fullName>
    </submittedName>
</protein>